<evidence type="ECO:0008006" key="4">
    <source>
        <dbReference type="Google" id="ProtNLM"/>
    </source>
</evidence>
<dbReference type="RefSeq" id="WP_125567842.1">
    <property type="nucleotide sequence ID" value="NZ_AP019307.1"/>
</dbReference>
<keyword evidence="3" id="KW-1185">Reference proteome</keyword>
<dbReference type="OrthoDB" id="3787789at2"/>
<dbReference type="KEGG" id="nbe:Back2_12990"/>
<dbReference type="EMBL" id="AP019307">
    <property type="protein sequence ID" value="BBH17012.1"/>
    <property type="molecule type" value="Genomic_DNA"/>
</dbReference>
<dbReference type="GO" id="GO:0016020">
    <property type="term" value="C:membrane"/>
    <property type="evidence" value="ECO:0007669"/>
    <property type="project" value="InterPro"/>
</dbReference>
<evidence type="ECO:0000256" key="1">
    <source>
        <dbReference type="SAM" id="Phobius"/>
    </source>
</evidence>
<keyword evidence="1" id="KW-0812">Transmembrane</keyword>
<dbReference type="AlphaFoldDB" id="A0A3G9IFA3"/>
<feature type="transmembrane region" description="Helical" evidence="1">
    <location>
        <begin position="6"/>
        <end position="22"/>
    </location>
</feature>
<feature type="transmembrane region" description="Helical" evidence="1">
    <location>
        <begin position="58"/>
        <end position="79"/>
    </location>
</feature>
<evidence type="ECO:0000313" key="3">
    <source>
        <dbReference type="Proteomes" id="UP000271573"/>
    </source>
</evidence>
<evidence type="ECO:0000313" key="2">
    <source>
        <dbReference type="EMBL" id="BBH17012.1"/>
    </source>
</evidence>
<accession>A0A3G9IFA3</accession>
<keyword evidence="1" id="KW-0472">Membrane</keyword>
<dbReference type="Proteomes" id="UP000271573">
    <property type="component" value="Chromosome"/>
</dbReference>
<protein>
    <recommendedName>
        <fullName evidence="4">Sugar transporter SemiSWEET</fullName>
    </recommendedName>
</protein>
<sequence length="107" mass="11516">MTEIVGWLGSALVIALFLPQLVRTWRFGSDGGSLATPLMGAVCQATWCVYGVLRHDTVLIVCNAVSCCFAVAILARFALDARRRTHFSQSEADELLDTAEVAASLEA</sequence>
<gene>
    <name evidence="2" type="ORF">Back2_12990</name>
</gene>
<name>A0A3G9IFA3_9ACTN</name>
<organism evidence="2 3">
    <name type="scientific">Nocardioides baekrokdamisoli</name>
    <dbReference type="NCBI Taxonomy" id="1804624"/>
    <lineage>
        <taxon>Bacteria</taxon>
        <taxon>Bacillati</taxon>
        <taxon>Actinomycetota</taxon>
        <taxon>Actinomycetes</taxon>
        <taxon>Propionibacteriales</taxon>
        <taxon>Nocardioidaceae</taxon>
        <taxon>Nocardioides</taxon>
    </lineage>
</organism>
<dbReference type="InterPro" id="IPR004316">
    <property type="entry name" value="SWEET_rpt"/>
</dbReference>
<keyword evidence="1" id="KW-1133">Transmembrane helix</keyword>
<proteinExistence type="predicted"/>
<dbReference type="Pfam" id="PF03083">
    <property type="entry name" value="MtN3_slv"/>
    <property type="match status" value="1"/>
</dbReference>
<reference evidence="2 3" key="1">
    <citation type="submission" date="2018-11" db="EMBL/GenBank/DDBJ databases">
        <title>Complete genome sequence of Nocardioides baekrokdamisoli strain KCTC 39748.</title>
        <authorList>
            <person name="Kang S.W."/>
            <person name="Lee K.C."/>
            <person name="Kim K.K."/>
            <person name="Kim J.S."/>
            <person name="Kim D.S."/>
            <person name="Ko S.H."/>
            <person name="Yang S.H."/>
            <person name="Shin Y.K."/>
            <person name="Lee J.S."/>
        </authorList>
    </citation>
    <scope>NUCLEOTIDE SEQUENCE [LARGE SCALE GENOMIC DNA]</scope>
    <source>
        <strain evidence="2 3">KCTC 39748</strain>
    </source>
</reference>
<dbReference type="Gene3D" id="1.20.1280.290">
    <property type="match status" value="1"/>
</dbReference>